<organism evidence="3 4">
    <name type="scientific">Rhizobium daejeonense</name>
    <dbReference type="NCBI Taxonomy" id="240521"/>
    <lineage>
        <taxon>Bacteria</taxon>
        <taxon>Pseudomonadati</taxon>
        <taxon>Pseudomonadota</taxon>
        <taxon>Alphaproteobacteria</taxon>
        <taxon>Hyphomicrobiales</taxon>
        <taxon>Rhizobiaceae</taxon>
        <taxon>Rhizobium/Agrobacterium group</taxon>
        <taxon>Rhizobium</taxon>
    </lineage>
</organism>
<feature type="transmembrane region" description="Helical" evidence="1">
    <location>
        <begin position="109"/>
        <end position="127"/>
    </location>
</feature>
<dbReference type="InterPro" id="IPR009826">
    <property type="entry name" value="DNA_circ_N"/>
</dbReference>
<reference evidence="3 4" key="1">
    <citation type="submission" date="2020-02" db="EMBL/GenBank/DDBJ databases">
        <title>Genome sequence of the type strain CCBAU10050 of Rhizobium daejeonense.</title>
        <authorList>
            <person name="Gao J."/>
            <person name="Sun J."/>
        </authorList>
    </citation>
    <scope>NUCLEOTIDE SEQUENCE [LARGE SCALE GENOMIC DNA]</scope>
    <source>
        <strain evidence="3 4">CCBAU10050</strain>
    </source>
</reference>
<dbReference type="Pfam" id="PF07157">
    <property type="entry name" value="DNA_circ_N"/>
    <property type="match status" value="1"/>
</dbReference>
<keyword evidence="1" id="KW-0472">Membrane</keyword>
<dbReference type="EMBL" id="JAAKZH010000003">
    <property type="protein sequence ID" value="NGO64192.1"/>
    <property type="molecule type" value="Genomic_DNA"/>
</dbReference>
<dbReference type="Proteomes" id="UP000477849">
    <property type="component" value="Unassembled WGS sequence"/>
</dbReference>
<protein>
    <recommendedName>
        <fullName evidence="2">DNA circulation N-terminal domain-containing protein</fullName>
    </recommendedName>
</protein>
<keyword evidence="4" id="KW-1185">Reference proteome</keyword>
<proteinExistence type="predicted"/>
<gene>
    <name evidence="3" type="ORF">G6N76_10935</name>
</gene>
<name>A0A6M1RS58_9HYPH</name>
<comment type="caution">
    <text evidence="3">The sequence shown here is derived from an EMBL/GenBank/DDBJ whole genome shotgun (WGS) entry which is preliminary data.</text>
</comment>
<evidence type="ECO:0000313" key="4">
    <source>
        <dbReference type="Proteomes" id="UP000477849"/>
    </source>
</evidence>
<accession>A0A6M1RS58</accession>
<evidence type="ECO:0000256" key="1">
    <source>
        <dbReference type="SAM" id="Phobius"/>
    </source>
</evidence>
<keyword evidence="1" id="KW-0812">Transmembrane</keyword>
<keyword evidence="1" id="KW-1133">Transmembrane helix</keyword>
<evidence type="ECO:0000259" key="2">
    <source>
        <dbReference type="Pfam" id="PF07157"/>
    </source>
</evidence>
<dbReference type="AlphaFoldDB" id="A0A6M1RS58"/>
<feature type="domain" description="DNA circulation N-terminal" evidence="2">
    <location>
        <begin position="8"/>
        <end position="90"/>
    </location>
</feature>
<evidence type="ECO:0000313" key="3">
    <source>
        <dbReference type="EMBL" id="NGO64192.1"/>
    </source>
</evidence>
<sequence length="152" mass="16224">MRDWAKTLRRASYRGVPFWVDMDEFSGGKRLARHEYAGGRTTYLEEMGLATPAYDVTAYLVGDLSDVQAKALEAACNAAGPGRLVLPMDGGQLAYVEGFRRSRFKDQRGYIAFAFTAIPAGNMPGAILGVGDVTAAVLGTLSLAAAAFGGFF</sequence>
<dbReference type="RefSeq" id="WP_163905279.1">
    <property type="nucleotide sequence ID" value="NZ_CP048427.1"/>
</dbReference>